<reference evidence="2" key="1">
    <citation type="journal article" date="2014" name="BMC Genomics">
        <title>The draft genome of the pest tephritid fruit fly Bactrocera tryoni: resources for the genomic analysis of hybridising species.</title>
        <authorList>
            <person name="Gilchrist A.S."/>
            <person name="Shearman D.C."/>
            <person name="Frommer M."/>
            <person name="Raphael K.A."/>
            <person name="Deshpande N.P."/>
            <person name="Wilkins M.R."/>
            <person name="Sherwin W.B."/>
            <person name="Sved J.A."/>
        </authorList>
    </citation>
    <scope>NUCLEOTIDE SEQUENCE</scope>
</reference>
<evidence type="ECO:0000313" key="2">
    <source>
        <dbReference type="EMBL" id="APL98294.1"/>
    </source>
</evidence>
<evidence type="ECO:0000259" key="1">
    <source>
        <dbReference type="Pfam" id="PF17906"/>
    </source>
</evidence>
<protein>
    <submittedName>
        <fullName evidence="2">Putative DD34D transposase</fullName>
    </submittedName>
</protein>
<dbReference type="Pfam" id="PF17906">
    <property type="entry name" value="HTH_48"/>
    <property type="match status" value="1"/>
</dbReference>
<dbReference type="GO" id="GO:0003676">
    <property type="term" value="F:nucleic acid binding"/>
    <property type="evidence" value="ECO:0007669"/>
    <property type="project" value="InterPro"/>
</dbReference>
<proteinExistence type="predicted"/>
<dbReference type="Pfam" id="PF01359">
    <property type="entry name" value="Transposase_1"/>
    <property type="match status" value="1"/>
</dbReference>
<dbReference type="Gene3D" id="3.30.420.10">
    <property type="entry name" value="Ribonuclease H-like superfamily/Ribonuclease H"/>
    <property type="match status" value="1"/>
</dbReference>
<feature type="domain" description="Mos1 transposase HTH" evidence="1">
    <location>
        <begin position="33"/>
        <end position="81"/>
    </location>
</feature>
<dbReference type="PANTHER" id="PTHR46060:SF1">
    <property type="entry name" value="MARINER MOS1 TRANSPOSASE-LIKE PROTEIN"/>
    <property type="match status" value="1"/>
</dbReference>
<dbReference type="InterPro" id="IPR036397">
    <property type="entry name" value="RNaseH_sf"/>
</dbReference>
<dbReference type="OrthoDB" id="6118231at2759"/>
<name>A0A1L5BY07_BACRY</name>
<dbReference type="Gene3D" id="1.10.10.1450">
    <property type="match status" value="1"/>
</dbReference>
<sequence>MNVCEVSFQSVNSFFVYKPFSVAVSQYFFTMEKIEYRAVIKFLFLEGVAPKEIHERMLKVYNDCSPTIRTVERWVAEFKRGRTSLEDDPREGRPKSASTPEIIAKIQDMVLEDRRLTERDLVEALHISLGSVSHILSEILGFRKLCAQWVPHSLTMEQKHIRMRLSQQHLERFKKDKVDFVRRFITMDETWVYHHDPESKQEAKEWCEPGCSASKRVRVRKSAKKVMASVFWDARGILFVDYLQTGKTINSEYYCNLLDQLKEKIREKRPGLQKKKILFHQDNAPCHKSILTMAKIHELKFELLEHPPYSPDLAPSDFHLFPELKKFMRGKRFSSNEEVITAVEAYFADLPDSHFRDGIHRLEDRWSKCINVQGDYTE</sequence>
<dbReference type="InterPro" id="IPR041426">
    <property type="entry name" value="Mos1_HTH"/>
</dbReference>
<dbReference type="PANTHER" id="PTHR46060">
    <property type="entry name" value="MARINER MOS1 TRANSPOSASE-LIKE PROTEIN"/>
    <property type="match status" value="1"/>
</dbReference>
<dbReference type="InterPro" id="IPR001888">
    <property type="entry name" value="Transposase_1"/>
</dbReference>
<dbReference type="AlphaFoldDB" id="A0A1L5BY07"/>
<accession>A0A1L5BY07</accession>
<dbReference type="EMBL" id="KX931001">
    <property type="protein sequence ID" value="APL98294.1"/>
    <property type="molecule type" value="Genomic_DNA"/>
</dbReference>
<reference evidence="2" key="2">
    <citation type="submission" date="2016-09" db="EMBL/GenBank/DDBJ databases">
        <authorList>
            <person name="Capua I."/>
            <person name="De Benedictis P."/>
            <person name="Joannis T."/>
            <person name="Lombin L.H."/>
            <person name="Cattoli G."/>
        </authorList>
    </citation>
    <scope>NUCLEOTIDE SEQUENCE</scope>
</reference>
<organism evidence="2">
    <name type="scientific">Bactrocera tryoni</name>
    <name type="common">Queensland fruit fly</name>
    <name type="synonym">Tephritis tryoni</name>
    <dbReference type="NCBI Taxonomy" id="59916"/>
    <lineage>
        <taxon>Eukaryota</taxon>
        <taxon>Metazoa</taxon>
        <taxon>Ecdysozoa</taxon>
        <taxon>Arthropoda</taxon>
        <taxon>Hexapoda</taxon>
        <taxon>Insecta</taxon>
        <taxon>Pterygota</taxon>
        <taxon>Neoptera</taxon>
        <taxon>Endopterygota</taxon>
        <taxon>Diptera</taxon>
        <taxon>Brachycera</taxon>
        <taxon>Muscomorpha</taxon>
        <taxon>Tephritoidea</taxon>
        <taxon>Tephritidae</taxon>
        <taxon>Bactrocera</taxon>
        <taxon>Bactrocera</taxon>
    </lineage>
</organism>
<dbReference type="InterPro" id="IPR052709">
    <property type="entry name" value="Transposase-MT_Hybrid"/>
</dbReference>